<evidence type="ECO:0000256" key="7">
    <source>
        <dbReference type="SAM" id="Phobius"/>
    </source>
</evidence>
<evidence type="ECO:0000256" key="5">
    <source>
        <dbReference type="ARBA" id="ARBA00023012"/>
    </source>
</evidence>
<proteinExistence type="predicted"/>
<keyword evidence="5" id="KW-0902">Two-component regulatory system</keyword>
<dbReference type="PRINTS" id="PR00344">
    <property type="entry name" value="BCTRLSENSOR"/>
</dbReference>
<keyword evidence="7" id="KW-1133">Transmembrane helix</keyword>
<dbReference type="Proteomes" id="UP000604341">
    <property type="component" value="Unassembled WGS sequence"/>
</dbReference>
<evidence type="ECO:0000313" key="9">
    <source>
        <dbReference type="EMBL" id="GGL13370.1"/>
    </source>
</evidence>
<reference evidence="10" key="1">
    <citation type="journal article" date="2019" name="Int. J. Syst. Evol. Microbiol.">
        <title>The Global Catalogue of Microorganisms (GCM) 10K type strain sequencing project: providing services to taxonomists for standard genome sequencing and annotation.</title>
        <authorList>
            <consortium name="The Broad Institute Genomics Platform"/>
            <consortium name="The Broad Institute Genome Sequencing Center for Infectious Disease"/>
            <person name="Wu L."/>
            <person name="Ma J."/>
        </authorList>
    </citation>
    <scope>NUCLEOTIDE SEQUENCE [LARGE SCALE GENOMIC DNA]</scope>
    <source>
        <strain evidence="10">JCM 19173</strain>
    </source>
</reference>
<comment type="caution">
    <text evidence="9">The sequence shown here is derived from an EMBL/GenBank/DDBJ whole genome shotgun (WGS) entry which is preliminary data.</text>
</comment>
<keyword evidence="7" id="KW-0472">Membrane</keyword>
<keyword evidence="7" id="KW-0812">Transmembrane</keyword>
<dbReference type="CDD" id="cd00075">
    <property type="entry name" value="HATPase"/>
    <property type="match status" value="1"/>
</dbReference>
<dbReference type="Gene3D" id="3.30.565.10">
    <property type="entry name" value="Histidine kinase-like ATPase, C-terminal domain"/>
    <property type="match status" value="1"/>
</dbReference>
<evidence type="ECO:0000256" key="3">
    <source>
        <dbReference type="ARBA" id="ARBA00022679"/>
    </source>
</evidence>
<dbReference type="Gene3D" id="1.10.287.130">
    <property type="match status" value="1"/>
</dbReference>
<evidence type="ECO:0000313" key="10">
    <source>
        <dbReference type="Proteomes" id="UP000604341"/>
    </source>
</evidence>
<organism evidence="9 10">
    <name type="scientific">Deinococcus radiotolerans</name>
    <dbReference type="NCBI Taxonomy" id="1309407"/>
    <lineage>
        <taxon>Bacteria</taxon>
        <taxon>Thermotogati</taxon>
        <taxon>Deinococcota</taxon>
        <taxon>Deinococci</taxon>
        <taxon>Deinococcales</taxon>
        <taxon>Deinococcaceae</taxon>
        <taxon>Deinococcus</taxon>
    </lineage>
</organism>
<gene>
    <name evidence="9" type="ORF">GCM10010844_35260</name>
</gene>
<dbReference type="PROSITE" id="PS50109">
    <property type="entry name" value="HIS_KIN"/>
    <property type="match status" value="1"/>
</dbReference>
<name>A0ABQ2FP73_9DEIO</name>
<feature type="domain" description="Histidine kinase" evidence="8">
    <location>
        <begin position="201"/>
        <end position="400"/>
    </location>
</feature>
<dbReference type="PANTHER" id="PTHR43711">
    <property type="entry name" value="TWO-COMPONENT HISTIDINE KINASE"/>
    <property type="match status" value="1"/>
</dbReference>
<comment type="catalytic activity">
    <reaction evidence="1">
        <text>ATP + protein L-histidine = ADP + protein N-phospho-L-histidine.</text>
        <dbReference type="EC" id="2.7.13.3"/>
    </reaction>
</comment>
<feature type="region of interest" description="Disordered" evidence="6">
    <location>
        <begin position="322"/>
        <end position="341"/>
    </location>
</feature>
<protein>
    <recommendedName>
        <fullName evidence="2">histidine kinase</fullName>
        <ecNumber evidence="2">2.7.13.3</ecNumber>
    </recommendedName>
</protein>
<dbReference type="SMART" id="SM00387">
    <property type="entry name" value="HATPase_c"/>
    <property type="match status" value="1"/>
</dbReference>
<dbReference type="Pfam" id="PF02518">
    <property type="entry name" value="HATPase_c"/>
    <property type="match status" value="1"/>
</dbReference>
<evidence type="ECO:0000256" key="6">
    <source>
        <dbReference type="SAM" id="MobiDB-lite"/>
    </source>
</evidence>
<dbReference type="InterPro" id="IPR050736">
    <property type="entry name" value="Sensor_HK_Regulatory"/>
</dbReference>
<evidence type="ECO:0000256" key="2">
    <source>
        <dbReference type="ARBA" id="ARBA00012438"/>
    </source>
</evidence>
<evidence type="ECO:0000256" key="4">
    <source>
        <dbReference type="ARBA" id="ARBA00022777"/>
    </source>
</evidence>
<dbReference type="InterPro" id="IPR005467">
    <property type="entry name" value="His_kinase_dom"/>
</dbReference>
<feature type="transmembrane region" description="Helical" evidence="7">
    <location>
        <begin position="158"/>
        <end position="181"/>
    </location>
</feature>
<dbReference type="PANTHER" id="PTHR43711:SF28">
    <property type="entry name" value="SENSOR HISTIDINE KINASE YXDK"/>
    <property type="match status" value="1"/>
</dbReference>
<sequence>MTVPTRVQRRTLMRELLLALLPLLATVTLLALATQPAYRALLRNGLGVRPYAYQGLVQDLLQYRADLLDPAVNAAAREASFERALGSARNRAQFAYLNDIEAQDDFRLLNVQRGLEARSSAGLRRAIQDAFGLNNIARDYGAAQGEAYQLAFLELRRALIASAIFAGLLSLLLTLRALLLWRADVLRAHTREERQRDALKLASHEMRRPLQALLLAADALRSAQNPAAQQRLLTQIEDSAAQLASRADLTRLNDLYLDVTLRVQPTDLGDLVRRFSSSRVHVTAPPQPLVWPVDPNRVRQMLENLVENAVKYTEGTVELTLDAPGGPPRVQVRDHGPGMSDEVRGRVFLPYERGPRSLGPGSGLGLPLVRRYARAHGGDVMLTHAPGGGLLITLTFGQASPHVSAPDPRGNLTGT</sequence>
<keyword evidence="10" id="KW-1185">Reference proteome</keyword>
<dbReference type="InterPro" id="IPR036890">
    <property type="entry name" value="HATPase_C_sf"/>
</dbReference>
<keyword evidence="3" id="KW-0808">Transferase</keyword>
<accession>A0ABQ2FP73</accession>
<dbReference type="EMBL" id="BMPE01000016">
    <property type="protein sequence ID" value="GGL13370.1"/>
    <property type="molecule type" value="Genomic_DNA"/>
</dbReference>
<dbReference type="InterPro" id="IPR003594">
    <property type="entry name" value="HATPase_dom"/>
</dbReference>
<dbReference type="EC" id="2.7.13.3" evidence="2"/>
<dbReference type="InterPro" id="IPR036097">
    <property type="entry name" value="HisK_dim/P_sf"/>
</dbReference>
<dbReference type="SUPFAM" id="SSF55874">
    <property type="entry name" value="ATPase domain of HSP90 chaperone/DNA topoisomerase II/histidine kinase"/>
    <property type="match status" value="1"/>
</dbReference>
<dbReference type="InterPro" id="IPR004358">
    <property type="entry name" value="Sig_transdc_His_kin-like_C"/>
</dbReference>
<dbReference type="RefSeq" id="WP_189070291.1">
    <property type="nucleotide sequence ID" value="NZ_BMPE01000016.1"/>
</dbReference>
<feature type="compositionally biased region" description="Basic and acidic residues" evidence="6">
    <location>
        <begin position="331"/>
        <end position="341"/>
    </location>
</feature>
<evidence type="ECO:0000256" key="1">
    <source>
        <dbReference type="ARBA" id="ARBA00000085"/>
    </source>
</evidence>
<keyword evidence="4" id="KW-0418">Kinase</keyword>
<evidence type="ECO:0000259" key="8">
    <source>
        <dbReference type="PROSITE" id="PS50109"/>
    </source>
</evidence>
<dbReference type="SUPFAM" id="SSF47384">
    <property type="entry name" value="Homodimeric domain of signal transducing histidine kinase"/>
    <property type="match status" value="1"/>
</dbReference>